<keyword evidence="3" id="KW-0812">Transmembrane</keyword>
<dbReference type="Gene3D" id="3.20.20.370">
    <property type="entry name" value="Glycoside hydrolase/deacetylase"/>
    <property type="match status" value="1"/>
</dbReference>
<dbReference type="GO" id="GO:0016020">
    <property type="term" value="C:membrane"/>
    <property type="evidence" value="ECO:0007669"/>
    <property type="project" value="TreeGrafter"/>
</dbReference>
<keyword evidence="1" id="KW-0479">Metal-binding</keyword>
<dbReference type="PROSITE" id="PS51677">
    <property type="entry name" value="NODB"/>
    <property type="match status" value="1"/>
</dbReference>
<keyword evidence="2" id="KW-0378">Hydrolase</keyword>
<keyword evidence="3" id="KW-0472">Membrane</keyword>
<feature type="transmembrane region" description="Helical" evidence="3">
    <location>
        <begin position="21"/>
        <end position="47"/>
    </location>
</feature>
<sequence>MKTYINALLNNRQKSTDKRSMWLINMNIRTLVGLMQLAVCVVIVLHIRLYTKSLDLSDALQTSPTPAKIINTAIIESSPKRAPIIFKCTRKYKVAFTFDDGPHPTYTPLVVKTLNLHRVNAGFFLLGTSIQSFLSARNNLSVHQYERPRIGYLLLQDYSLIEELFAQHDIYLHGWLHEKINEMRLQTVVDNISTQLIEIGLLKGFKPVYRAPWGIGTAPGTVNGKAILSQILNQIGLIPAHWTIDSKDYLMQIDEYNLTNNILKMICRTKGGLILMHDNRPTTANFLDGIIRSIKASGHSIVHPSEISRQWNNETLINKTRRFTEFLRHRVETIQSSPAKLQAHRLFRPVEISLPTGQRQNNILQSIDANVRYKGTIKVLPNINDFELNANNTKLLIKTASKAE</sequence>
<gene>
    <name evidence="5" type="ORF">TSG867_LOCUS3280</name>
</gene>
<dbReference type="InterPro" id="IPR011330">
    <property type="entry name" value="Glyco_hydro/deAcase_b/a-brl"/>
</dbReference>
<dbReference type="InterPro" id="IPR050248">
    <property type="entry name" value="Polysacc_deacetylase_ArnD"/>
</dbReference>
<dbReference type="PANTHER" id="PTHR10587:SF133">
    <property type="entry name" value="CHITIN DEACETYLASE 1-RELATED"/>
    <property type="match status" value="1"/>
</dbReference>
<organism evidence="5 6">
    <name type="scientific">Rotaria socialis</name>
    <dbReference type="NCBI Taxonomy" id="392032"/>
    <lineage>
        <taxon>Eukaryota</taxon>
        <taxon>Metazoa</taxon>
        <taxon>Spiralia</taxon>
        <taxon>Gnathifera</taxon>
        <taxon>Rotifera</taxon>
        <taxon>Eurotatoria</taxon>
        <taxon>Bdelloidea</taxon>
        <taxon>Philodinida</taxon>
        <taxon>Philodinidae</taxon>
        <taxon>Rotaria</taxon>
    </lineage>
</organism>
<dbReference type="InterPro" id="IPR002509">
    <property type="entry name" value="NODB_dom"/>
</dbReference>
<evidence type="ECO:0000256" key="2">
    <source>
        <dbReference type="ARBA" id="ARBA00022801"/>
    </source>
</evidence>
<evidence type="ECO:0000313" key="5">
    <source>
        <dbReference type="EMBL" id="CAF4254271.1"/>
    </source>
</evidence>
<reference evidence="5" key="1">
    <citation type="submission" date="2021-02" db="EMBL/GenBank/DDBJ databases">
        <authorList>
            <person name="Nowell W R."/>
        </authorList>
    </citation>
    <scope>NUCLEOTIDE SEQUENCE</scope>
</reference>
<dbReference type="GO" id="GO:0046872">
    <property type="term" value="F:metal ion binding"/>
    <property type="evidence" value="ECO:0007669"/>
    <property type="project" value="UniProtKB-KW"/>
</dbReference>
<accession>A0A820EXV3</accession>
<evidence type="ECO:0000313" key="6">
    <source>
        <dbReference type="Proteomes" id="UP000663862"/>
    </source>
</evidence>
<protein>
    <recommendedName>
        <fullName evidence="4">NodB homology domain-containing protein</fullName>
    </recommendedName>
</protein>
<name>A0A820EXV3_9BILA</name>
<keyword evidence="3" id="KW-1133">Transmembrane helix</keyword>
<dbReference type="SUPFAM" id="SSF88713">
    <property type="entry name" value="Glycoside hydrolase/deacetylase"/>
    <property type="match status" value="1"/>
</dbReference>
<proteinExistence type="predicted"/>
<dbReference type="Proteomes" id="UP000663862">
    <property type="component" value="Unassembled WGS sequence"/>
</dbReference>
<dbReference type="GO" id="GO:0004099">
    <property type="term" value="F:chitin deacetylase activity"/>
    <property type="evidence" value="ECO:0007669"/>
    <property type="project" value="UniProtKB-ARBA"/>
</dbReference>
<dbReference type="AlphaFoldDB" id="A0A820EXV3"/>
<dbReference type="PANTHER" id="PTHR10587">
    <property type="entry name" value="GLYCOSYL TRANSFERASE-RELATED"/>
    <property type="match status" value="1"/>
</dbReference>
<comment type="caution">
    <text evidence="5">The sequence shown here is derived from an EMBL/GenBank/DDBJ whole genome shotgun (WGS) entry which is preliminary data.</text>
</comment>
<dbReference type="EMBL" id="CAJOBQ010000096">
    <property type="protein sequence ID" value="CAF4254271.1"/>
    <property type="molecule type" value="Genomic_DNA"/>
</dbReference>
<dbReference type="Pfam" id="PF01522">
    <property type="entry name" value="Polysacc_deac_1"/>
    <property type="match status" value="1"/>
</dbReference>
<dbReference type="CDD" id="cd10917">
    <property type="entry name" value="CE4_NodB_like_6s_7s"/>
    <property type="match status" value="1"/>
</dbReference>
<evidence type="ECO:0000256" key="3">
    <source>
        <dbReference type="SAM" id="Phobius"/>
    </source>
</evidence>
<evidence type="ECO:0000259" key="4">
    <source>
        <dbReference type="PROSITE" id="PS51677"/>
    </source>
</evidence>
<feature type="domain" description="NodB homology" evidence="4">
    <location>
        <begin position="92"/>
        <end position="302"/>
    </location>
</feature>
<dbReference type="GO" id="GO:0005975">
    <property type="term" value="P:carbohydrate metabolic process"/>
    <property type="evidence" value="ECO:0007669"/>
    <property type="project" value="InterPro"/>
</dbReference>
<evidence type="ECO:0000256" key="1">
    <source>
        <dbReference type="ARBA" id="ARBA00022723"/>
    </source>
</evidence>